<feature type="compositionally biased region" description="Polar residues" evidence="1">
    <location>
        <begin position="108"/>
        <end position="122"/>
    </location>
</feature>
<dbReference type="EMBL" id="BSXU01003370">
    <property type="protein sequence ID" value="GMG39980.1"/>
    <property type="molecule type" value="Genomic_DNA"/>
</dbReference>
<feature type="compositionally biased region" description="Acidic residues" evidence="1">
    <location>
        <begin position="299"/>
        <end position="312"/>
    </location>
</feature>
<protein>
    <submittedName>
        <fullName evidence="2">Unnamed protein product</fullName>
    </submittedName>
</protein>
<proteinExistence type="predicted"/>
<feature type="compositionally biased region" description="Low complexity" evidence="1">
    <location>
        <begin position="89"/>
        <end position="101"/>
    </location>
</feature>
<gene>
    <name evidence="2" type="ORF">Amon01_000579600</name>
</gene>
<sequence length="324" mass="34788">MLSKEARREARMRGSARRHIDIDDIVLEPPPIFSNISDDQPQPTSFSSQQSPPHDVTATPSPNNQGSPPTPSLDTLISPFKPSGGPGSGSDVPSDSNSNSNSEDEPSTTGSSKRNPSDTPVVSASESSIALPSLPASARNSIALSSSTTTTPWKTPKTPWSVIRTPKTPGTPVQPALGRRRTRSNTGTPQAVLPDPPVRTPKAALPSVTRRASKMNNDQLQTPISGKSAVNPPSSRLRRSPRLAMPKIIDIPDVESKSLLLYSASVVSSTNKSNPKTKTKTKTTPKTKAKKQKQKQVFEETDNNDDDEEEESEKIINDTSLQTT</sequence>
<feature type="compositionally biased region" description="Low complexity" evidence="1">
    <location>
        <begin position="40"/>
        <end position="53"/>
    </location>
</feature>
<feature type="compositionally biased region" description="Basic residues" evidence="1">
    <location>
        <begin position="275"/>
        <end position="294"/>
    </location>
</feature>
<evidence type="ECO:0000313" key="3">
    <source>
        <dbReference type="Proteomes" id="UP001165063"/>
    </source>
</evidence>
<feature type="compositionally biased region" description="Basic and acidic residues" evidence="1">
    <location>
        <begin position="1"/>
        <end position="22"/>
    </location>
</feature>
<feature type="region of interest" description="Disordered" evidence="1">
    <location>
        <begin position="266"/>
        <end position="324"/>
    </location>
</feature>
<feature type="region of interest" description="Disordered" evidence="1">
    <location>
        <begin position="1"/>
        <end position="244"/>
    </location>
</feature>
<evidence type="ECO:0000256" key="1">
    <source>
        <dbReference type="SAM" id="MobiDB-lite"/>
    </source>
</evidence>
<reference evidence="2" key="1">
    <citation type="submission" date="2023-04" db="EMBL/GenBank/DDBJ databases">
        <title>Ambrosiozyma monospora NBRC 1965.</title>
        <authorList>
            <person name="Ichikawa N."/>
            <person name="Sato H."/>
            <person name="Tonouchi N."/>
        </authorList>
    </citation>
    <scope>NUCLEOTIDE SEQUENCE</scope>
    <source>
        <strain evidence="2">NBRC 1965</strain>
    </source>
</reference>
<organism evidence="2 3">
    <name type="scientific">Ambrosiozyma monospora</name>
    <name type="common">Yeast</name>
    <name type="synonym">Endomycopsis monosporus</name>
    <dbReference type="NCBI Taxonomy" id="43982"/>
    <lineage>
        <taxon>Eukaryota</taxon>
        <taxon>Fungi</taxon>
        <taxon>Dikarya</taxon>
        <taxon>Ascomycota</taxon>
        <taxon>Saccharomycotina</taxon>
        <taxon>Pichiomycetes</taxon>
        <taxon>Pichiales</taxon>
        <taxon>Pichiaceae</taxon>
        <taxon>Ambrosiozyma</taxon>
    </lineage>
</organism>
<comment type="caution">
    <text evidence="2">The sequence shown here is derived from an EMBL/GenBank/DDBJ whole genome shotgun (WGS) entry which is preliminary data.</text>
</comment>
<name>A0A9W6Z383_AMBMO</name>
<feature type="compositionally biased region" description="Low complexity" evidence="1">
    <location>
        <begin position="145"/>
        <end position="161"/>
    </location>
</feature>
<keyword evidence="3" id="KW-1185">Reference proteome</keyword>
<accession>A0A9W6Z383</accession>
<feature type="compositionally biased region" description="Polar residues" evidence="1">
    <location>
        <begin position="58"/>
        <end position="75"/>
    </location>
</feature>
<dbReference type="Proteomes" id="UP001165063">
    <property type="component" value="Unassembled WGS sequence"/>
</dbReference>
<dbReference type="AlphaFoldDB" id="A0A9W6Z383"/>
<feature type="compositionally biased region" description="Low complexity" evidence="1">
    <location>
        <begin position="123"/>
        <end position="138"/>
    </location>
</feature>
<evidence type="ECO:0000313" key="2">
    <source>
        <dbReference type="EMBL" id="GMG39980.1"/>
    </source>
</evidence>
<feature type="compositionally biased region" description="Polar residues" evidence="1">
    <location>
        <begin position="214"/>
        <end position="225"/>
    </location>
</feature>